<keyword evidence="9" id="KW-0418">Kinase</keyword>
<evidence type="ECO:0000256" key="9">
    <source>
        <dbReference type="ARBA" id="ARBA00022777"/>
    </source>
</evidence>
<dbReference type="PROSITE" id="PS50011">
    <property type="entry name" value="PROTEIN_KINASE_DOM"/>
    <property type="match status" value="1"/>
</dbReference>
<evidence type="ECO:0000256" key="3">
    <source>
        <dbReference type="ARBA" id="ARBA00012401"/>
    </source>
</evidence>
<dbReference type="FunFam" id="3.30.200.20:FF:000064">
    <property type="entry name" value="Receptor protein serine/threonine kinase"/>
    <property type="match status" value="1"/>
</dbReference>
<dbReference type="Gene3D" id="1.10.510.10">
    <property type="entry name" value="Transferase(Phosphotransferase) domain 1"/>
    <property type="match status" value="1"/>
</dbReference>
<dbReference type="Gene3D" id="2.10.60.10">
    <property type="entry name" value="CD59"/>
    <property type="match status" value="1"/>
</dbReference>
<keyword evidence="11 15" id="KW-1133">Transmembrane helix</keyword>
<keyword evidence="20" id="KW-1185">Reference proteome</keyword>
<comment type="caution">
    <text evidence="19">The sequence shown here is derived from an EMBL/GenBank/DDBJ whole genome shotgun (WGS) entry which is preliminary data.</text>
</comment>
<evidence type="ECO:0000256" key="13">
    <source>
        <dbReference type="ARBA" id="ARBA00023170"/>
    </source>
</evidence>
<feature type="binding site" evidence="14">
    <location>
        <position position="301"/>
    </location>
    <ligand>
        <name>ATP</name>
        <dbReference type="ChEBI" id="CHEBI:30616"/>
    </ligand>
</feature>
<protein>
    <recommendedName>
        <fullName evidence="3">receptor protein serine/threonine kinase</fullName>
        <ecNumber evidence="3">2.7.11.30</ecNumber>
    </recommendedName>
</protein>
<dbReference type="InterPro" id="IPR017441">
    <property type="entry name" value="Protein_kinase_ATP_BS"/>
</dbReference>
<gene>
    <name evidence="19" type="ORF">LNINA_LOCUS3463</name>
</gene>
<dbReference type="PANTHER" id="PTHR23255:SF72">
    <property type="entry name" value="RECEPTOR PROTEIN SERINE_THREONINE KINASE"/>
    <property type="match status" value="1"/>
</dbReference>
<dbReference type="GO" id="GO:0070724">
    <property type="term" value="C:BMP receptor complex"/>
    <property type="evidence" value="ECO:0007669"/>
    <property type="project" value="TreeGrafter"/>
</dbReference>
<keyword evidence="6 15" id="KW-0812">Transmembrane</keyword>
<evidence type="ECO:0000256" key="1">
    <source>
        <dbReference type="ARBA" id="ARBA00004479"/>
    </source>
</evidence>
<evidence type="ECO:0000256" key="15">
    <source>
        <dbReference type="SAM" id="Phobius"/>
    </source>
</evidence>
<reference evidence="19 20" key="1">
    <citation type="submission" date="2023-11" db="EMBL/GenBank/DDBJ databases">
        <authorList>
            <person name="Okamura Y."/>
        </authorList>
    </citation>
    <scope>NUCLEOTIDE SEQUENCE [LARGE SCALE GENOMIC DNA]</scope>
</reference>
<keyword evidence="12 15" id="KW-0472">Membrane</keyword>
<feature type="chain" id="PRO_5043841564" description="receptor protein serine/threonine kinase" evidence="16">
    <location>
        <begin position="22"/>
        <end position="574"/>
    </location>
</feature>
<keyword evidence="7 16" id="KW-0732">Signal</keyword>
<dbReference type="InterPro" id="IPR008271">
    <property type="entry name" value="Ser/Thr_kinase_AS"/>
</dbReference>
<dbReference type="InterPro" id="IPR000719">
    <property type="entry name" value="Prot_kinase_dom"/>
</dbReference>
<dbReference type="AlphaFoldDB" id="A0AAV1J2F6"/>
<dbReference type="GO" id="GO:0004675">
    <property type="term" value="F:transmembrane receptor protein serine/threonine kinase activity"/>
    <property type="evidence" value="ECO:0007669"/>
    <property type="project" value="UniProtKB-EC"/>
</dbReference>
<evidence type="ECO:0000259" key="17">
    <source>
        <dbReference type="PROSITE" id="PS50011"/>
    </source>
</evidence>
<evidence type="ECO:0000256" key="11">
    <source>
        <dbReference type="ARBA" id="ARBA00022989"/>
    </source>
</evidence>
<evidence type="ECO:0000256" key="16">
    <source>
        <dbReference type="SAM" id="SignalP"/>
    </source>
</evidence>
<evidence type="ECO:0000256" key="5">
    <source>
        <dbReference type="ARBA" id="ARBA00022679"/>
    </source>
</evidence>
<dbReference type="Gene3D" id="3.30.200.20">
    <property type="entry name" value="Phosphorylase Kinase, domain 1"/>
    <property type="match status" value="1"/>
</dbReference>
<dbReference type="Proteomes" id="UP001497472">
    <property type="component" value="Unassembled WGS sequence"/>
</dbReference>
<dbReference type="Pfam" id="PF00069">
    <property type="entry name" value="Pkinase"/>
    <property type="match status" value="1"/>
</dbReference>
<evidence type="ECO:0000259" key="18">
    <source>
        <dbReference type="PROSITE" id="PS51256"/>
    </source>
</evidence>
<evidence type="ECO:0000313" key="20">
    <source>
        <dbReference type="Proteomes" id="UP001497472"/>
    </source>
</evidence>
<evidence type="ECO:0000256" key="6">
    <source>
        <dbReference type="ARBA" id="ARBA00022692"/>
    </source>
</evidence>
<organism evidence="19 20">
    <name type="scientific">Leptosia nina</name>
    <dbReference type="NCBI Taxonomy" id="320188"/>
    <lineage>
        <taxon>Eukaryota</taxon>
        <taxon>Metazoa</taxon>
        <taxon>Ecdysozoa</taxon>
        <taxon>Arthropoda</taxon>
        <taxon>Hexapoda</taxon>
        <taxon>Insecta</taxon>
        <taxon>Pterygota</taxon>
        <taxon>Neoptera</taxon>
        <taxon>Endopterygota</taxon>
        <taxon>Lepidoptera</taxon>
        <taxon>Glossata</taxon>
        <taxon>Ditrysia</taxon>
        <taxon>Papilionoidea</taxon>
        <taxon>Pieridae</taxon>
        <taxon>Pierinae</taxon>
        <taxon>Leptosia</taxon>
    </lineage>
</organism>
<dbReference type="PANTHER" id="PTHR23255">
    <property type="entry name" value="TRANSFORMING GROWTH FACTOR-BETA RECEPTOR TYPE I AND II"/>
    <property type="match status" value="1"/>
</dbReference>
<feature type="transmembrane region" description="Helical" evidence="15">
    <location>
        <begin position="168"/>
        <end position="190"/>
    </location>
</feature>
<evidence type="ECO:0000256" key="8">
    <source>
        <dbReference type="ARBA" id="ARBA00022741"/>
    </source>
</evidence>
<dbReference type="CDD" id="cd23600">
    <property type="entry name" value="TFP_LU_ECD_Sax"/>
    <property type="match status" value="1"/>
</dbReference>
<feature type="domain" description="Protein kinase" evidence="17">
    <location>
        <begin position="274"/>
        <end position="555"/>
    </location>
</feature>
<dbReference type="SMART" id="SM00467">
    <property type="entry name" value="GS"/>
    <property type="match status" value="1"/>
</dbReference>
<dbReference type="SUPFAM" id="SSF56112">
    <property type="entry name" value="Protein kinase-like (PK-like)"/>
    <property type="match status" value="1"/>
</dbReference>
<evidence type="ECO:0000313" key="19">
    <source>
        <dbReference type="EMBL" id="CAK1543660.1"/>
    </source>
</evidence>
<dbReference type="InterPro" id="IPR045860">
    <property type="entry name" value="Snake_toxin-like_sf"/>
</dbReference>
<keyword evidence="13" id="KW-0675">Receptor</keyword>
<proteinExistence type="inferred from homology"/>
<evidence type="ECO:0000256" key="12">
    <source>
        <dbReference type="ARBA" id="ARBA00023136"/>
    </source>
</evidence>
<keyword evidence="10 14" id="KW-0067">ATP-binding</keyword>
<dbReference type="InterPro" id="IPR003605">
    <property type="entry name" value="GS_dom"/>
</dbReference>
<keyword evidence="4" id="KW-0723">Serine/threonine-protein kinase</keyword>
<evidence type="ECO:0000256" key="7">
    <source>
        <dbReference type="ARBA" id="ARBA00022729"/>
    </source>
</evidence>
<dbReference type="EC" id="2.7.11.30" evidence="3"/>
<name>A0AAV1J2F6_9NEOP</name>
<comment type="subcellular location">
    <subcellularLocation>
        <location evidence="1">Membrane</location>
        <topology evidence="1">Single-pass type I membrane protein</topology>
    </subcellularLocation>
</comment>
<feature type="domain" description="GS" evidence="18">
    <location>
        <begin position="244"/>
        <end position="273"/>
    </location>
</feature>
<dbReference type="PROSITE" id="PS51256">
    <property type="entry name" value="GS"/>
    <property type="match status" value="1"/>
</dbReference>
<dbReference type="SUPFAM" id="SSF57302">
    <property type="entry name" value="Snake toxin-like"/>
    <property type="match status" value="1"/>
</dbReference>
<dbReference type="InterPro" id="IPR011009">
    <property type="entry name" value="Kinase-like_dom_sf"/>
</dbReference>
<dbReference type="Pfam" id="PF08515">
    <property type="entry name" value="TGF_beta_GS"/>
    <property type="match status" value="1"/>
</dbReference>
<dbReference type="GO" id="GO:0071363">
    <property type="term" value="P:cellular response to growth factor stimulus"/>
    <property type="evidence" value="ECO:0007669"/>
    <property type="project" value="TreeGrafter"/>
</dbReference>
<dbReference type="SMART" id="SM00220">
    <property type="entry name" value="S_TKc"/>
    <property type="match status" value="1"/>
</dbReference>
<accession>A0AAV1J2F6</accession>
<dbReference type="PROSITE" id="PS00107">
    <property type="entry name" value="PROTEIN_KINASE_ATP"/>
    <property type="match status" value="1"/>
</dbReference>
<keyword evidence="5" id="KW-0808">Transferase</keyword>
<sequence>MADVVIVAYLFAFLFISAGHAGITGLDFSEDDGASITQTQVDNLLRDDTFDKKMMVHQPRYECHQCESPDCDDDLPQQVCRSALACFKSTVRASNGELRYTRGCSTRWDHYQFTCRRNQASQGSLHKRHAGKLNVDCCKGNMCNNGTFPELSPADTAIEPLTASAWKLWVSVLASVLIVSIIAALAILVLRRTHRMRVLQAAQKLGMDSNYFSNNIYNTPVTSAFYEGIDGSQNAVRAVAAGDSTLREYLESSMSSGSGSGLPLMVQRTLAKQVTLIERIGKGRYGEVWRGSWYADSVAVKIFFSRDEASWRRETEIYSTVLLRHDNILAYVGSDMTSRNSCTQLWLITHFHPLGSLYEHLSRTTLTRHQMMVICLSIVNGLLHLHTDIHGTQGKPAIAHRDMKSKNILVKTNGECCIADLGLAVTRHHVSAGLVHNPRQGTKRYMSPEMLDRSMNLQSFECYRKCDIYALGLVLWEVVRRVAPAAEHRPPFYHLVGHDPCFEDMRKIVCVEGARPEPPLDPHPTMVGMAALMRECWHQNASVRLPALRIKKTLLKLASNDASIHLDEDNEVSV</sequence>
<dbReference type="InterPro" id="IPR000472">
    <property type="entry name" value="Activin_recp"/>
</dbReference>
<evidence type="ECO:0000256" key="14">
    <source>
        <dbReference type="PROSITE-ProRule" id="PRU10141"/>
    </source>
</evidence>
<dbReference type="InterPro" id="IPR000333">
    <property type="entry name" value="TGFB_receptor"/>
</dbReference>
<dbReference type="GO" id="GO:0005524">
    <property type="term" value="F:ATP binding"/>
    <property type="evidence" value="ECO:0007669"/>
    <property type="project" value="UniProtKB-UniRule"/>
</dbReference>
<keyword evidence="8 14" id="KW-0547">Nucleotide-binding</keyword>
<comment type="similarity">
    <text evidence="2">Belongs to the protein kinase superfamily. TKL Ser/Thr protein kinase family. TGFB receptor subfamily.</text>
</comment>
<dbReference type="EMBL" id="CAVLEF010000004">
    <property type="protein sequence ID" value="CAK1543660.1"/>
    <property type="molecule type" value="Genomic_DNA"/>
</dbReference>
<evidence type="ECO:0000256" key="10">
    <source>
        <dbReference type="ARBA" id="ARBA00022840"/>
    </source>
</evidence>
<dbReference type="PROSITE" id="PS00108">
    <property type="entry name" value="PROTEIN_KINASE_ST"/>
    <property type="match status" value="1"/>
</dbReference>
<evidence type="ECO:0000256" key="2">
    <source>
        <dbReference type="ARBA" id="ARBA00009605"/>
    </source>
</evidence>
<dbReference type="Pfam" id="PF01064">
    <property type="entry name" value="Activin_recp"/>
    <property type="match status" value="1"/>
</dbReference>
<evidence type="ECO:0000256" key="4">
    <source>
        <dbReference type="ARBA" id="ARBA00022527"/>
    </source>
</evidence>
<feature type="signal peptide" evidence="16">
    <location>
        <begin position="1"/>
        <end position="21"/>
    </location>
</feature>